<evidence type="ECO:0000256" key="1">
    <source>
        <dbReference type="SAM" id="Phobius"/>
    </source>
</evidence>
<name>Q8WR99_TETTH</name>
<keyword evidence="1" id="KW-0472">Membrane</keyword>
<accession>Q8WR99</accession>
<dbReference type="EMBL" id="AF451865">
    <property type="protein sequence ID" value="AAL73480.1"/>
    <property type="molecule type" value="Genomic_DNA"/>
</dbReference>
<sequence>MSEIIQYVSLGFAGIGIVYSAIIHFLHKNNNQTNDIQNTIKFQNLDQNISSIKELFQKLIKSNLFQEAKTEIKDLENQVKDKVENIVNFDFNKIKDVVKNEKTADRETVITKVSNMLQLSQNIQNHIDNQTQQTSNNALQVRNTLKEKSQKISVYEIQNK</sequence>
<dbReference type="AlphaFoldDB" id="Q8WR99"/>
<evidence type="ECO:0000313" key="2">
    <source>
        <dbReference type="EMBL" id="AAL73480.1"/>
    </source>
</evidence>
<protein>
    <submittedName>
        <fullName evidence="2">Tlr 4Rp protein</fullName>
    </submittedName>
</protein>
<reference evidence="2" key="1">
    <citation type="journal article" date="2002" name="Nucleic Acids Res.">
        <title>A novel family of mobile genetic elements is limited to the germline genome in Tetrahymena thermophila.</title>
        <authorList>
            <person name="Wuitschick J.D."/>
            <person name="Gershan J.A."/>
            <person name="Lochowicz A.J."/>
            <person name="Li S."/>
            <person name="Karrer K.M."/>
        </authorList>
    </citation>
    <scope>NUCLEOTIDE SEQUENCE</scope>
</reference>
<keyword evidence="1" id="KW-1133">Transmembrane helix</keyword>
<proteinExistence type="predicted"/>
<keyword evidence="1" id="KW-0812">Transmembrane</keyword>
<organism evidence="2">
    <name type="scientific">Tetrahymena thermophila</name>
    <dbReference type="NCBI Taxonomy" id="5911"/>
    <lineage>
        <taxon>Eukaryota</taxon>
        <taxon>Sar</taxon>
        <taxon>Alveolata</taxon>
        <taxon>Ciliophora</taxon>
        <taxon>Intramacronucleata</taxon>
        <taxon>Oligohymenophorea</taxon>
        <taxon>Hymenostomatida</taxon>
        <taxon>Tetrahymenina</taxon>
        <taxon>Tetrahymenidae</taxon>
        <taxon>Tetrahymena</taxon>
    </lineage>
</organism>
<feature type="transmembrane region" description="Helical" evidence="1">
    <location>
        <begin position="7"/>
        <end position="26"/>
    </location>
</feature>